<keyword evidence="2" id="KW-1185">Reference proteome</keyword>
<sequence>MAWGARGGYTATFSEGVLEASASMGFDGKPAGTVTAYTADGARDLELPPADQYTAMIDHVLACLRGAAENEIAPASVLDALELTLADDHRVNGG</sequence>
<name>A0ABW2JF16_9ACTN</name>
<evidence type="ECO:0008006" key="3">
    <source>
        <dbReference type="Google" id="ProtNLM"/>
    </source>
</evidence>
<gene>
    <name evidence="1" type="ORF">ACFQVC_07585</name>
</gene>
<proteinExistence type="predicted"/>
<organism evidence="1 2">
    <name type="scientific">Streptomyces monticola</name>
    <dbReference type="NCBI Taxonomy" id="2666263"/>
    <lineage>
        <taxon>Bacteria</taxon>
        <taxon>Bacillati</taxon>
        <taxon>Actinomycetota</taxon>
        <taxon>Actinomycetes</taxon>
        <taxon>Kitasatosporales</taxon>
        <taxon>Streptomycetaceae</taxon>
        <taxon>Streptomyces</taxon>
    </lineage>
</organism>
<dbReference type="EMBL" id="JBHTCF010000002">
    <property type="protein sequence ID" value="MFC7304075.1"/>
    <property type="molecule type" value="Genomic_DNA"/>
</dbReference>
<accession>A0ABW2JF16</accession>
<comment type="caution">
    <text evidence="1">The sequence shown here is derived from an EMBL/GenBank/DDBJ whole genome shotgun (WGS) entry which is preliminary data.</text>
</comment>
<evidence type="ECO:0000313" key="1">
    <source>
        <dbReference type="EMBL" id="MFC7304075.1"/>
    </source>
</evidence>
<dbReference type="RefSeq" id="WP_381827906.1">
    <property type="nucleotide sequence ID" value="NZ_JBHTCF010000002.1"/>
</dbReference>
<evidence type="ECO:0000313" key="2">
    <source>
        <dbReference type="Proteomes" id="UP001596523"/>
    </source>
</evidence>
<dbReference type="Gene3D" id="3.30.360.10">
    <property type="entry name" value="Dihydrodipicolinate Reductase, domain 2"/>
    <property type="match status" value="1"/>
</dbReference>
<protein>
    <recommendedName>
        <fullName evidence="3">Oxidoreductase</fullName>
    </recommendedName>
</protein>
<dbReference type="Proteomes" id="UP001596523">
    <property type="component" value="Unassembled WGS sequence"/>
</dbReference>
<reference evidence="2" key="1">
    <citation type="journal article" date="2019" name="Int. J. Syst. Evol. Microbiol.">
        <title>The Global Catalogue of Microorganisms (GCM) 10K type strain sequencing project: providing services to taxonomists for standard genome sequencing and annotation.</title>
        <authorList>
            <consortium name="The Broad Institute Genomics Platform"/>
            <consortium name="The Broad Institute Genome Sequencing Center for Infectious Disease"/>
            <person name="Wu L."/>
            <person name="Ma J."/>
        </authorList>
    </citation>
    <scope>NUCLEOTIDE SEQUENCE [LARGE SCALE GENOMIC DNA]</scope>
    <source>
        <strain evidence="2">SYNS20</strain>
    </source>
</reference>